<dbReference type="Proteomes" id="UP000033947">
    <property type="component" value="Unassembled WGS sequence"/>
</dbReference>
<dbReference type="AlphaFoldDB" id="A0A0G0VPP0"/>
<organism evidence="2 3">
    <name type="scientific">candidate division WWE3 bacterium GW2011_GWC2_41_23</name>
    <dbReference type="NCBI Taxonomy" id="1619123"/>
    <lineage>
        <taxon>Bacteria</taxon>
        <taxon>Katanobacteria</taxon>
    </lineage>
</organism>
<gene>
    <name evidence="2" type="ORF">UU55_C0009G0016</name>
</gene>
<comment type="caution">
    <text evidence="2">The sequence shown here is derived from an EMBL/GenBank/DDBJ whole genome shotgun (WGS) entry which is preliminary data.</text>
</comment>
<feature type="compositionally biased region" description="Polar residues" evidence="1">
    <location>
        <begin position="1"/>
        <end position="13"/>
    </location>
</feature>
<name>A0A0G0VPP0_UNCKA</name>
<proteinExistence type="predicted"/>
<evidence type="ECO:0000256" key="1">
    <source>
        <dbReference type="SAM" id="MobiDB-lite"/>
    </source>
</evidence>
<protein>
    <submittedName>
        <fullName evidence="2">Uncharacterized protein</fullName>
    </submittedName>
</protein>
<dbReference type="EMBL" id="LCBB01000009">
    <property type="protein sequence ID" value="KKS02879.1"/>
    <property type="molecule type" value="Genomic_DNA"/>
</dbReference>
<reference evidence="2 3" key="1">
    <citation type="journal article" date="2015" name="Nature">
        <title>rRNA introns, odd ribosomes, and small enigmatic genomes across a large radiation of phyla.</title>
        <authorList>
            <person name="Brown C.T."/>
            <person name="Hug L.A."/>
            <person name="Thomas B.C."/>
            <person name="Sharon I."/>
            <person name="Castelle C.J."/>
            <person name="Singh A."/>
            <person name="Wilkins M.J."/>
            <person name="Williams K.H."/>
            <person name="Banfield J.F."/>
        </authorList>
    </citation>
    <scope>NUCLEOTIDE SEQUENCE [LARGE SCALE GENOMIC DNA]</scope>
</reference>
<feature type="region of interest" description="Disordered" evidence="1">
    <location>
        <begin position="1"/>
        <end position="49"/>
    </location>
</feature>
<evidence type="ECO:0000313" key="3">
    <source>
        <dbReference type="Proteomes" id="UP000033947"/>
    </source>
</evidence>
<sequence>MPLSVTSIGNFEQLSPEAQEAGAETVSQSTPKIEKAGEKPPVVSTPESTAPVVVNISTNENLPDTPVIPRDSITSLANEEENHFRQEVQEEKLPNGSA</sequence>
<evidence type="ECO:0000313" key="2">
    <source>
        <dbReference type="EMBL" id="KKS02879.1"/>
    </source>
</evidence>
<accession>A0A0G0VPP0</accession>